<gene>
    <name evidence="2" type="ORF">NYF23_11250</name>
</gene>
<reference evidence="2" key="1">
    <citation type="submission" date="2022-08" db="EMBL/GenBank/DDBJ databases">
        <title>Catabolic pathway analysis in culturable SAR92 clade bacteria reveals their overlooked roles in DMSP degradation in coastal seas.</title>
        <authorList>
            <person name="He X."/>
            <person name="Zhang X."/>
            <person name="Zhang Y."/>
        </authorList>
    </citation>
    <scope>NUCLEOTIDE SEQUENCE</scope>
    <source>
        <strain evidence="2">H455</strain>
    </source>
</reference>
<protein>
    <submittedName>
        <fullName evidence="2">DUF3391 domain-containing protein</fullName>
    </submittedName>
</protein>
<proteinExistence type="predicted"/>
<dbReference type="PANTHER" id="PTHR43155">
    <property type="entry name" value="CYCLIC DI-GMP PHOSPHODIESTERASE PA4108-RELATED"/>
    <property type="match status" value="1"/>
</dbReference>
<organism evidence="2 3">
    <name type="scientific">SAR92 clade bacterium H455</name>
    <dbReference type="NCBI Taxonomy" id="2974818"/>
    <lineage>
        <taxon>Bacteria</taxon>
        <taxon>Pseudomonadati</taxon>
        <taxon>Pseudomonadota</taxon>
        <taxon>Gammaproteobacteria</taxon>
        <taxon>Cellvibrionales</taxon>
        <taxon>Porticoccaceae</taxon>
        <taxon>SAR92 clade</taxon>
    </lineage>
</organism>
<dbReference type="InterPro" id="IPR037522">
    <property type="entry name" value="HD_GYP_dom"/>
</dbReference>
<dbReference type="Pfam" id="PF13487">
    <property type="entry name" value="HD_5"/>
    <property type="match status" value="1"/>
</dbReference>
<dbReference type="PROSITE" id="PS51832">
    <property type="entry name" value="HD_GYP"/>
    <property type="match status" value="1"/>
</dbReference>
<feature type="domain" description="HD-GYP" evidence="1">
    <location>
        <begin position="165"/>
        <end position="360"/>
    </location>
</feature>
<dbReference type="CDD" id="cd00077">
    <property type="entry name" value="HDc"/>
    <property type="match status" value="1"/>
</dbReference>
<evidence type="ECO:0000259" key="1">
    <source>
        <dbReference type="PROSITE" id="PS51832"/>
    </source>
</evidence>
<evidence type="ECO:0000313" key="3">
    <source>
        <dbReference type="Proteomes" id="UP001059934"/>
    </source>
</evidence>
<dbReference type="PANTHER" id="PTHR43155:SF2">
    <property type="entry name" value="CYCLIC DI-GMP PHOSPHODIESTERASE PA4108"/>
    <property type="match status" value="1"/>
</dbReference>
<dbReference type="Proteomes" id="UP001059934">
    <property type="component" value="Chromosome"/>
</dbReference>
<dbReference type="InterPro" id="IPR003607">
    <property type="entry name" value="HD/PDEase_dom"/>
</dbReference>
<evidence type="ECO:0000313" key="2">
    <source>
        <dbReference type="EMBL" id="UVW34579.1"/>
    </source>
</evidence>
<name>A0ABY5TMZ1_9GAMM</name>
<accession>A0ABY5TMZ1</accession>
<dbReference type="Gene3D" id="1.10.3210.10">
    <property type="entry name" value="Hypothetical protein af1432"/>
    <property type="match status" value="1"/>
</dbReference>
<dbReference type="SUPFAM" id="SSF109604">
    <property type="entry name" value="HD-domain/PDEase-like"/>
    <property type="match status" value="1"/>
</dbReference>
<sequence>MSLQQLKVFIHELEVGMFVSALDKPWAETPFPIQGFLIKSAADASRVKAYCDYIYIDISKGISPLDLKSPAAGSRQFNNDLRNKAQDINPIVRGLMDNRQLAAPRSFVIKPDIYRKTVELSKEMPAARRVMNNLVGCLSVATRQITKGGQFNLQQLQQSVDDMVDSVVRCPDAFTWLLQLRAKDRHTHDHSIRSALWATQFARHIGLELDQLKDLCLAALLKDIGKSGMDRSLLRKSDRNEKEEAEYRGFVSASLEKLRQSDFDNRRVMNIIKFHCERFDGSGFPKGCSGQRIPFLAAIVGIASEFDRLCNPREVSAVLTPSKATGRLYELRGHAFAEDLVVEFIQSVGLYPAGTVVELTTGDQGMVIEQNPKSRLSPRLAVFDSVDGKANPENYIFVDLKNQDKARTQLQQFGTRRAYDVAKLAIVKDIDSESLGVDEKMLNLLITKPFSFSANGGLLAQNQRQSGPNNGFFAALKQRLLG</sequence>
<dbReference type="EMBL" id="CP103416">
    <property type="protein sequence ID" value="UVW34579.1"/>
    <property type="molecule type" value="Genomic_DNA"/>
</dbReference>
<dbReference type="Pfam" id="PF11871">
    <property type="entry name" value="DUF3391"/>
    <property type="match status" value="1"/>
</dbReference>
<dbReference type="InterPro" id="IPR021812">
    <property type="entry name" value="DUF3391"/>
</dbReference>
<keyword evidence="3" id="KW-1185">Reference proteome</keyword>